<organism evidence="2 3">
    <name type="scientific">Vespula germanica</name>
    <name type="common">German yellow jacket</name>
    <name type="synonym">Paravespula germanica</name>
    <dbReference type="NCBI Taxonomy" id="30212"/>
    <lineage>
        <taxon>Eukaryota</taxon>
        <taxon>Metazoa</taxon>
        <taxon>Ecdysozoa</taxon>
        <taxon>Arthropoda</taxon>
        <taxon>Hexapoda</taxon>
        <taxon>Insecta</taxon>
        <taxon>Pterygota</taxon>
        <taxon>Neoptera</taxon>
        <taxon>Endopterygota</taxon>
        <taxon>Hymenoptera</taxon>
        <taxon>Apocrita</taxon>
        <taxon>Aculeata</taxon>
        <taxon>Vespoidea</taxon>
        <taxon>Vespidae</taxon>
        <taxon>Vespinae</taxon>
        <taxon>Vespula</taxon>
    </lineage>
</organism>
<evidence type="ECO:0000256" key="1">
    <source>
        <dbReference type="SAM" id="MobiDB-lite"/>
    </source>
</evidence>
<proteinExistence type="predicted"/>
<accession>A0A834NVA5</accession>
<reference evidence="2" key="1">
    <citation type="journal article" date="2020" name="G3 (Bethesda)">
        <title>High-Quality Assemblies for Three Invasive Social Wasps from the &lt;i&gt;Vespula&lt;/i&gt; Genus.</title>
        <authorList>
            <person name="Harrop T.W.R."/>
            <person name="Guhlin J."/>
            <person name="McLaughlin G.M."/>
            <person name="Permina E."/>
            <person name="Stockwell P."/>
            <person name="Gilligan J."/>
            <person name="Le Lec M.F."/>
            <person name="Gruber M.A.M."/>
            <person name="Quinn O."/>
            <person name="Lovegrove M."/>
            <person name="Duncan E.J."/>
            <person name="Remnant E.J."/>
            <person name="Van Eeckhoven J."/>
            <person name="Graham B."/>
            <person name="Knapp R.A."/>
            <person name="Langford K.W."/>
            <person name="Kronenberg Z."/>
            <person name="Press M.O."/>
            <person name="Eacker S.M."/>
            <person name="Wilson-Rankin E.E."/>
            <person name="Purcell J."/>
            <person name="Lester P.J."/>
            <person name="Dearden P.K."/>
        </authorList>
    </citation>
    <scope>NUCLEOTIDE SEQUENCE</scope>
    <source>
        <strain evidence="2">Linc-1</strain>
    </source>
</reference>
<feature type="region of interest" description="Disordered" evidence="1">
    <location>
        <begin position="1"/>
        <end position="66"/>
    </location>
</feature>
<keyword evidence="3" id="KW-1185">Reference proteome</keyword>
<gene>
    <name evidence="2" type="ORF">HZH68_001027</name>
</gene>
<protein>
    <submittedName>
        <fullName evidence="2">Uncharacterized protein</fullName>
    </submittedName>
</protein>
<name>A0A834NVA5_VESGE</name>
<feature type="compositionally biased region" description="Acidic residues" evidence="1">
    <location>
        <begin position="26"/>
        <end position="45"/>
    </location>
</feature>
<evidence type="ECO:0000313" key="2">
    <source>
        <dbReference type="EMBL" id="KAF7418374.1"/>
    </source>
</evidence>
<dbReference type="EMBL" id="JACSDZ010000001">
    <property type="protein sequence ID" value="KAF7418374.1"/>
    <property type="molecule type" value="Genomic_DNA"/>
</dbReference>
<feature type="compositionally biased region" description="Low complexity" evidence="1">
    <location>
        <begin position="1"/>
        <end position="23"/>
    </location>
</feature>
<sequence>MRNGKSSSNSSNSSSSSSNNNNNNKDDDDEDEDEDDDNDDDDNDEPSVVGYAGLPPPPPSPSAAHHYQRHCGLIVISPTPSKTPASRQLNLNIRFDPHALMPVRHRLEENSTWYRLIEVSLNKQDARRLCDDTFSSSSLLTFPGEIFKHIFTSLAKGGGSRTKEEEEGKLRRLCRMQIATSASYNMWPRMGAYTISP</sequence>
<dbReference type="AlphaFoldDB" id="A0A834NVA5"/>
<dbReference type="Proteomes" id="UP000617340">
    <property type="component" value="Unassembled WGS sequence"/>
</dbReference>
<evidence type="ECO:0000313" key="3">
    <source>
        <dbReference type="Proteomes" id="UP000617340"/>
    </source>
</evidence>
<comment type="caution">
    <text evidence="2">The sequence shown here is derived from an EMBL/GenBank/DDBJ whole genome shotgun (WGS) entry which is preliminary data.</text>
</comment>